<evidence type="ECO:0000256" key="2">
    <source>
        <dbReference type="ARBA" id="ARBA00022840"/>
    </source>
</evidence>
<dbReference type="GO" id="GO:0016887">
    <property type="term" value="F:ATP hydrolysis activity"/>
    <property type="evidence" value="ECO:0007669"/>
    <property type="project" value="TreeGrafter"/>
</dbReference>
<organism evidence="5 6">
    <name type="scientific">Synoicihabitans lomoniglobus</name>
    <dbReference type="NCBI Taxonomy" id="2909285"/>
    <lineage>
        <taxon>Bacteria</taxon>
        <taxon>Pseudomonadati</taxon>
        <taxon>Verrucomicrobiota</taxon>
        <taxon>Opitutia</taxon>
        <taxon>Opitutales</taxon>
        <taxon>Opitutaceae</taxon>
        <taxon>Synoicihabitans</taxon>
    </lineage>
</organism>
<dbReference type="PANTHER" id="PTHR47962">
    <property type="entry name" value="ATP-DEPENDENT HELICASE LHR-RELATED-RELATED"/>
    <property type="match status" value="1"/>
</dbReference>
<dbReference type="GO" id="GO:0004386">
    <property type="term" value="F:helicase activity"/>
    <property type="evidence" value="ECO:0007669"/>
    <property type="project" value="UniProtKB-KW"/>
</dbReference>
<protein>
    <submittedName>
        <fullName evidence="5">DEAD/DEAH box helicase</fullName>
    </submittedName>
</protein>
<gene>
    <name evidence="5" type="ORF">PXH66_17465</name>
</gene>
<dbReference type="GO" id="GO:0003677">
    <property type="term" value="F:DNA binding"/>
    <property type="evidence" value="ECO:0007669"/>
    <property type="project" value="TreeGrafter"/>
</dbReference>
<dbReference type="PROSITE" id="PS51192">
    <property type="entry name" value="HELICASE_ATP_BIND_1"/>
    <property type="match status" value="1"/>
</dbReference>
<feature type="domain" description="Helicase ATP-binding" evidence="3">
    <location>
        <begin position="32"/>
        <end position="211"/>
    </location>
</feature>
<dbReference type="SMART" id="SM00490">
    <property type="entry name" value="HELICc"/>
    <property type="match status" value="1"/>
</dbReference>
<evidence type="ECO:0000313" key="6">
    <source>
        <dbReference type="Proteomes" id="UP001218638"/>
    </source>
</evidence>
<evidence type="ECO:0000313" key="5">
    <source>
        <dbReference type="EMBL" id="WED64129.1"/>
    </source>
</evidence>
<dbReference type="EMBL" id="CP119075">
    <property type="protein sequence ID" value="WED64129.1"/>
    <property type="molecule type" value="Genomic_DNA"/>
</dbReference>
<evidence type="ECO:0000259" key="4">
    <source>
        <dbReference type="PROSITE" id="PS51194"/>
    </source>
</evidence>
<sequence>MSGFEKLDPLVQHHIVNTLGWRGLRPLQERSIEPILAGEHCLLLAPTAGGKTEAAIFPVLSKLCSENWTGLSVIYVCPLRALLNNLHIRLQVYCAMVGRTCGIWHGDVRASERKKVHADHPDILLTTPESLEVMLISAHPDGREMLKSVRIVVIDEIHAFAADDRGWHMLAVLERVGRLAGRELQRLGLSATVGNPDELLQWLAGHCEGNRRVVSPPAETSTIRTDVQLDYVGSIENAALVISRIFRGEKRLVFCDSRARVELLGNELRELGVSCFLSHSSLSAEERRSAEAAFAEAQDCVIVATSTLELGIDVGDLDRVIQIDAPFSVASFLQRLGRTGRREGAVRNCLFLATSETALLRAGALLQLWEGGFVEPVQPPKHPLHLFAQQLMALSLQEKGIGVQDWKDWVSRLPPFFGVTDAEFNEVMDHLLAQEILFSDGVRLSFGDEGISRYGRRHFIELVSVFTSPPLFRVLHGRKELGTVHQIAFVRHRENEPAVLSLGGRSWVVESIEWPKRIAYVIPSKEKGKRQWISSQFGMPFALCQGVQALLKGSEEPERWSSRAKEKMASLRQDYEVLNREGDTVLVAQEDNKISWFTFAGSVLNAGIADLLIQLGISDVRATDFAVTLKGTTDVQRLLNEIERLIPADIRAAFQVSEEYLNNLKFSECLPLNTAEGIVRKRSIALAHLKEILARRRNVVLTNKGEPE</sequence>
<dbReference type="InterPro" id="IPR052511">
    <property type="entry name" value="ATP-dep_Helicase"/>
</dbReference>
<accession>A0AAF0CPD2</accession>
<dbReference type="PANTHER" id="PTHR47962:SF5">
    <property type="entry name" value="ATP-DEPENDENT HELICASE LHR-RELATED"/>
    <property type="match status" value="1"/>
</dbReference>
<reference evidence="5" key="1">
    <citation type="submission" date="2023-03" db="EMBL/GenBank/DDBJ databases">
        <title>Lomoglobus Profundus gen. nov., sp. nov., a novel member of the phylum Verrucomicrobia, isolated from deep-marine sediment of South China Sea.</title>
        <authorList>
            <person name="Ahmad T."/>
            <person name="Ishaq S.E."/>
            <person name="Wang F."/>
        </authorList>
    </citation>
    <scope>NUCLEOTIDE SEQUENCE</scope>
    <source>
        <strain evidence="5">LMO-M01</strain>
    </source>
</reference>
<feature type="domain" description="Helicase C-terminal" evidence="4">
    <location>
        <begin position="234"/>
        <end position="385"/>
    </location>
</feature>
<dbReference type="KEGG" id="slom:PXH66_17465"/>
<keyword evidence="1" id="KW-0547">Nucleotide-binding</keyword>
<dbReference type="RefSeq" id="WP_330928034.1">
    <property type="nucleotide sequence ID" value="NZ_CP119075.1"/>
</dbReference>
<dbReference type="GO" id="GO:0005524">
    <property type="term" value="F:ATP binding"/>
    <property type="evidence" value="ECO:0007669"/>
    <property type="project" value="UniProtKB-KW"/>
</dbReference>
<evidence type="ECO:0000259" key="3">
    <source>
        <dbReference type="PROSITE" id="PS51192"/>
    </source>
</evidence>
<dbReference type="InterPro" id="IPR014001">
    <property type="entry name" value="Helicase_ATP-bd"/>
</dbReference>
<proteinExistence type="predicted"/>
<keyword evidence="2" id="KW-0067">ATP-binding</keyword>
<name>A0AAF0CPD2_9BACT</name>
<dbReference type="Pfam" id="PF00271">
    <property type="entry name" value="Helicase_C"/>
    <property type="match status" value="1"/>
</dbReference>
<dbReference type="AlphaFoldDB" id="A0AAF0CPD2"/>
<dbReference type="SUPFAM" id="SSF52540">
    <property type="entry name" value="P-loop containing nucleoside triphosphate hydrolases"/>
    <property type="match status" value="1"/>
</dbReference>
<dbReference type="Gene3D" id="3.40.50.300">
    <property type="entry name" value="P-loop containing nucleotide triphosphate hydrolases"/>
    <property type="match status" value="2"/>
</dbReference>
<keyword evidence="6" id="KW-1185">Reference proteome</keyword>
<dbReference type="InterPro" id="IPR011545">
    <property type="entry name" value="DEAD/DEAH_box_helicase_dom"/>
</dbReference>
<keyword evidence="5" id="KW-0378">Hydrolase</keyword>
<dbReference type="SMART" id="SM00487">
    <property type="entry name" value="DEXDc"/>
    <property type="match status" value="1"/>
</dbReference>
<dbReference type="InterPro" id="IPR001650">
    <property type="entry name" value="Helicase_C-like"/>
</dbReference>
<keyword evidence="5" id="KW-0347">Helicase</keyword>
<evidence type="ECO:0000256" key="1">
    <source>
        <dbReference type="ARBA" id="ARBA00022741"/>
    </source>
</evidence>
<dbReference type="PROSITE" id="PS51194">
    <property type="entry name" value="HELICASE_CTER"/>
    <property type="match status" value="1"/>
</dbReference>
<dbReference type="Proteomes" id="UP001218638">
    <property type="component" value="Chromosome"/>
</dbReference>
<dbReference type="Pfam" id="PF00270">
    <property type="entry name" value="DEAD"/>
    <property type="match status" value="1"/>
</dbReference>
<dbReference type="InterPro" id="IPR027417">
    <property type="entry name" value="P-loop_NTPase"/>
</dbReference>